<dbReference type="KEGG" id="pson:JI735_00255"/>
<dbReference type="InterPro" id="IPR009097">
    <property type="entry name" value="Cyclic_Pdiesterase"/>
</dbReference>
<reference evidence="2 3" key="1">
    <citation type="submission" date="2021-01" db="EMBL/GenBank/DDBJ databases">
        <title>Whole genome sequence of Paenibacillus sonchi LMG 24727 for comparative genomics.</title>
        <authorList>
            <person name="Lee G."/>
            <person name="Kim M.-J."/>
            <person name="Lim K."/>
            <person name="Shin J.-H."/>
        </authorList>
    </citation>
    <scope>NUCLEOTIDE SEQUENCE [LARGE SCALE GENOMIC DNA]</scope>
    <source>
        <strain evidence="2 3">LMG 24727</strain>
    </source>
</reference>
<evidence type="ECO:0000259" key="1">
    <source>
        <dbReference type="Pfam" id="PF08975"/>
    </source>
</evidence>
<dbReference type="Gene3D" id="3.90.1140.10">
    <property type="entry name" value="Cyclic phosphodiesterase"/>
    <property type="match status" value="1"/>
</dbReference>
<dbReference type="Pfam" id="PF08975">
    <property type="entry name" value="2H-phosphodiest"/>
    <property type="match status" value="1"/>
</dbReference>
<dbReference type="AlphaFoldDB" id="A0A974PCB9"/>
<dbReference type="RefSeq" id="WP_051051558.1">
    <property type="nucleotide sequence ID" value="NZ_CP068595.1"/>
</dbReference>
<protein>
    <submittedName>
        <fullName evidence="2">DUF1868 domain-containing protein</fullName>
    </submittedName>
</protein>
<gene>
    <name evidence="2" type="ORF">JI735_00255</name>
</gene>
<keyword evidence="3" id="KW-1185">Reference proteome</keyword>
<sequence length="224" mass="26280">MLNQNTTSNVGRKFNQDGSVKEFPGNTIISCVDPSSETFAALNKLREQFLLLKSAGKFTVLPPSSFHMTLIQGICDVDRKAELWSRYLSLDTPLEEVDTFFKEKYKYVRQLEPVKMNFDFLDLNHHVIKVSLRPQDLKDALELTRFREDVSYHLGLRFPDHDRYVFHISLAYQIYHLTDEEKLELQVFKEKMDVEFGRLFGSFEPPVPRLVLFNNMFKFGEVRD</sequence>
<proteinExistence type="predicted"/>
<feature type="domain" description="DUF1868" evidence="1">
    <location>
        <begin position="13"/>
        <end position="118"/>
    </location>
</feature>
<dbReference type="SUPFAM" id="SSF55144">
    <property type="entry name" value="LigT-like"/>
    <property type="match status" value="1"/>
</dbReference>
<dbReference type="Proteomes" id="UP000595841">
    <property type="component" value="Chromosome"/>
</dbReference>
<accession>A0A974PCB9</accession>
<dbReference type="EMBL" id="CP068595">
    <property type="protein sequence ID" value="QQZ61289.1"/>
    <property type="molecule type" value="Genomic_DNA"/>
</dbReference>
<evidence type="ECO:0000313" key="3">
    <source>
        <dbReference type="Proteomes" id="UP000595841"/>
    </source>
</evidence>
<evidence type="ECO:0000313" key="2">
    <source>
        <dbReference type="EMBL" id="QQZ61289.1"/>
    </source>
</evidence>
<dbReference type="InterPro" id="IPR015069">
    <property type="entry name" value="2H-PEstase_DUF1868"/>
</dbReference>
<organism evidence="2 3">
    <name type="scientific">Paenibacillus sonchi</name>
    <dbReference type="NCBI Taxonomy" id="373687"/>
    <lineage>
        <taxon>Bacteria</taxon>
        <taxon>Bacillati</taxon>
        <taxon>Bacillota</taxon>
        <taxon>Bacilli</taxon>
        <taxon>Bacillales</taxon>
        <taxon>Paenibacillaceae</taxon>
        <taxon>Paenibacillus</taxon>
        <taxon>Paenibacillus sonchi group</taxon>
    </lineage>
</organism>
<name>A0A974PCB9_9BACL</name>